<feature type="disulfide bond" description="Redox-active" evidence="4">
    <location>
        <begin position="74"/>
        <end position="78"/>
    </location>
</feature>
<dbReference type="PANTHER" id="PTHR12151:SF25">
    <property type="entry name" value="LINALOOL DEHYDRATASE_ISOMERASE DOMAIN-CONTAINING PROTEIN"/>
    <property type="match status" value="1"/>
</dbReference>
<dbReference type="CDD" id="cd02968">
    <property type="entry name" value="SCO"/>
    <property type="match status" value="1"/>
</dbReference>
<dbReference type="AlphaFoldDB" id="A0A1E5Q8I1"/>
<keyword evidence="2 3" id="KW-0186">Copper</keyword>
<dbReference type="Pfam" id="PF02630">
    <property type="entry name" value="SCO1-SenC"/>
    <property type="match status" value="1"/>
</dbReference>
<evidence type="ECO:0000256" key="3">
    <source>
        <dbReference type="PIRSR" id="PIRSR603782-1"/>
    </source>
</evidence>
<name>A0A1E5Q8I1_9PROT</name>
<keyword evidence="3" id="KW-0479">Metal-binding</keyword>
<feature type="binding site" evidence="3">
    <location>
        <position position="74"/>
    </location>
    <ligand>
        <name>Cu cation</name>
        <dbReference type="ChEBI" id="CHEBI:23378"/>
    </ligand>
</feature>
<dbReference type="PANTHER" id="PTHR12151">
    <property type="entry name" value="ELECTRON TRANSPORT PROTIN SCO1/SENC FAMILY MEMBER"/>
    <property type="match status" value="1"/>
</dbReference>
<dbReference type="PROSITE" id="PS51352">
    <property type="entry name" value="THIOREDOXIN_2"/>
    <property type="match status" value="1"/>
</dbReference>
<organism evidence="6 7">
    <name type="scientific">Magnetovibrio blakemorei</name>
    <dbReference type="NCBI Taxonomy" id="28181"/>
    <lineage>
        <taxon>Bacteria</taxon>
        <taxon>Pseudomonadati</taxon>
        <taxon>Pseudomonadota</taxon>
        <taxon>Alphaproteobacteria</taxon>
        <taxon>Rhodospirillales</taxon>
        <taxon>Magnetovibrionaceae</taxon>
        <taxon>Magnetovibrio</taxon>
    </lineage>
</organism>
<keyword evidence="7" id="KW-1185">Reference proteome</keyword>
<evidence type="ECO:0000313" key="7">
    <source>
        <dbReference type="Proteomes" id="UP000095347"/>
    </source>
</evidence>
<dbReference type="STRING" id="28181.BEN30_08170"/>
<dbReference type="Gene3D" id="3.40.30.10">
    <property type="entry name" value="Glutaredoxin"/>
    <property type="match status" value="1"/>
</dbReference>
<feature type="binding site" evidence="3">
    <location>
        <position position="78"/>
    </location>
    <ligand>
        <name>Cu cation</name>
        <dbReference type="ChEBI" id="CHEBI:23378"/>
    </ligand>
</feature>
<keyword evidence="4" id="KW-1015">Disulfide bond</keyword>
<dbReference type="SUPFAM" id="SSF52833">
    <property type="entry name" value="Thioredoxin-like"/>
    <property type="match status" value="1"/>
</dbReference>
<dbReference type="FunFam" id="3.40.30.10:FF:000013">
    <property type="entry name" value="Blast:Protein SCO1 homolog, mitochondrial"/>
    <property type="match status" value="1"/>
</dbReference>
<gene>
    <name evidence="6" type="ORF">BEN30_08170</name>
</gene>
<comment type="similarity">
    <text evidence="1">Belongs to the SCO1/2 family.</text>
</comment>
<evidence type="ECO:0000259" key="5">
    <source>
        <dbReference type="PROSITE" id="PS51352"/>
    </source>
</evidence>
<dbReference type="Proteomes" id="UP000095347">
    <property type="component" value="Unassembled WGS sequence"/>
</dbReference>
<dbReference type="EMBL" id="MCGG01000020">
    <property type="protein sequence ID" value="OEJ67699.1"/>
    <property type="molecule type" value="Genomic_DNA"/>
</dbReference>
<dbReference type="InterPro" id="IPR003782">
    <property type="entry name" value="SCO1/SenC"/>
</dbReference>
<proteinExistence type="inferred from homology"/>
<dbReference type="OrthoDB" id="9790194at2"/>
<dbReference type="InterPro" id="IPR013766">
    <property type="entry name" value="Thioredoxin_domain"/>
</dbReference>
<evidence type="ECO:0000313" key="6">
    <source>
        <dbReference type="EMBL" id="OEJ67699.1"/>
    </source>
</evidence>
<feature type="domain" description="Thioredoxin" evidence="5">
    <location>
        <begin position="36"/>
        <end position="199"/>
    </location>
</feature>
<dbReference type="InterPro" id="IPR036249">
    <property type="entry name" value="Thioredoxin-like_sf"/>
</dbReference>
<feature type="binding site" evidence="3">
    <location>
        <position position="165"/>
    </location>
    <ligand>
        <name>Cu cation</name>
        <dbReference type="ChEBI" id="CHEBI:23378"/>
    </ligand>
</feature>
<comment type="caution">
    <text evidence="6">The sequence shown here is derived from an EMBL/GenBank/DDBJ whole genome shotgun (WGS) entry which is preliminary data.</text>
</comment>
<evidence type="ECO:0000256" key="2">
    <source>
        <dbReference type="ARBA" id="ARBA00023008"/>
    </source>
</evidence>
<evidence type="ECO:0000256" key="1">
    <source>
        <dbReference type="ARBA" id="ARBA00010996"/>
    </source>
</evidence>
<reference evidence="7" key="1">
    <citation type="submission" date="2016-07" db="EMBL/GenBank/DDBJ databases">
        <authorList>
            <person name="Florea S."/>
            <person name="Webb J.S."/>
            <person name="Jaromczyk J."/>
            <person name="Schardl C.L."/>
        </authorList>
    </citation>
    <scope>NUCLEOTIDE SEQUENCE [LARGE SCALE GENOMIC DNA]</scope>
    <source>
        <strain evidence="7">MV-1</strain>
    </source>
</reference>
<accession>A0A1E5Q8I1</accession>
<sequence length="199" mass="21330">MKRIALIAVAALIFVVVATVGRFYLLGDPESGSASVGTVSIGGPFTLTDQTGKVVTDADFSGKYMLIYFGYTYCPDVCPTSLSIMSDALDQLSPAELDKVVPIFISIDPERDTSAALADFVPHFHNKLVGLSGTPEQTKAVARAYKAYFAKVSGEDKGDAYTMDHSSITYLMGPDGKYVAHFSHGTKADVMAKRLAEIL</sequence>
<dbReference type="RefSeq" id="WP_069957559.1">
    <property type="nucleotide sequence ID" value="NZ_MCGG01000020.1"/>
</dbReference>
<evidence type="ECO:0000256" key="4">
    <source>
        <dbReference type="PIRSR" id="PIRSR603782-2"/>
    </source>
</evidence>
<dbReference type="GO" id="GO:0046872">
    <property type="term" value="F:metal ion binding"/>
    <property type="evidence" value="ECO:0007669"/>
    <property type="project" value="UniProtKB-KW"/>
</dbReference>
<protein>
    <submittedName>
        <fullName evidence="6">Electron transporter SenC</fullName>
    </submittedName>
</protein>